<dbReference type="PANTHER" id="PTHR43369:SF2">
    <property type="entry name" value="PHOSPHORIBOSYLGLYCINAMIDE FORMYLTRANSFERASE"/>
    <property type="match status" value="1"/>
</dbReference>
<keyword evidence="3 6" id="KW-0658">Purine biosynthesis</keyword>
<dbReference type="InterPro" id="IPR036477">
    <property type="entry name" value="Formyl_transf_N_sf"/>
</dbReference>
<name>A0A0K1RBJ3_9CORY</name>
<comment type="caution">
    <text evidence="6">Lacks conserved residue(s) required for the propagation of feature annotation.</text>
</comment>
<evidence type="ECO:0000313" key="8">
    <source>
        <dbReference type="EMBL" id="AKV58802.1"/>
    </source>
</evidence>
<dbReference type="CDD" id="cd08645">
    <property type="entry name" value="FMT_core_GART"/>
    <property type="match status" value="1"/>
</dbReference>
<feature type="active site" description="Proton donor" evidence="6">
    <location>
        <position position="104"/>
    </location>
</feature>
<dbReference type="RefSeq" id="WP_052205046.1">
    <property type="nucleotide sequence ID" value="NZ_CP012342.1"/>
</dbReference>
<dbReference type="Proteomes" id="UP000060016">
    <property type="component" value="Chromosome"/>
</dbReference>
<feature type="binding site" evidence="6">
    <location>
        <begin position="85"/>
        <end position="88"/>
    </location>
    <ligand>
        <name>(6R)-10-formyltetrahydrofolate</name>
        <dbReference type="ChEBI" id="CHEBI:195366"/>
    </ligand>
</feature>
<dbReference type="EMBL" id="CP012342">
    <property type="protein sequence ID" value="AKV58802.1"/>
    <property type="molecule type" value="Genomic_DNA"/>
</dbReference>
<dbReference type="AlphaFoldDB" id="A0A0K1RBJ3"/>
<comment type="catalytic activity">
    <reaction evidence="5 6">
        <text>N(1)-(5-phospho-beta-D-ribosyl)glycinamide + (6R)-10-formyltetrahydrofolate = N(2)-formyl-N(1)-(5-phospho-beta-D-ribosyl)glycinamide + (6S)-5,6,7,8-tetrahydrofolate + H(+)</text>
        <dbReference type="Rhea" id="RHEA:15053"/>
        <dbReference type="ChEBI" id="CHEBI:15378"/>
        <dbReference type="ChEBI" id="CHEBI:57453"/>
        <dbReference type="ChEBI" id="CHEBI:143788"/>
        <dbReference type="ChEBI" id="CHEBI:147286"/>
        <dbReference type="ChEBI" id="CHEBI:195366"/>
        <dbReference type="EC" id="2.1.2.2"/>
    </reaction>
</comment>
<evidence type="ECO:0000256" key="6">
    <source>
        <dbReference type="HAMAP-Rule" id="MF_01930"/>
    </source>
</evidence>
<proteinExistence type="inferred from homology"/>
<dbReference type="NCBIfam" id="TIGR00639">
    <property type="entry name" value="PurN"/>
    <property type="match status" value="1"/>
</dbReference>
<keyword evidence="2 6" id="KW-0808">Transferase</keyword>
<feature type="binding site" evidence="6">
    <location>
        <position position="102"/>
    </location>
    <ligand>
        <name>(6R)-10-formyltetrahydrofolate</name>
        <dbReference type="ChEBI" id="CHEBI:195366"/>
    </ligand>
</feature>
<sequence length="191" mass="20271">MSVNVAVLVSGSGTLLQAILDNQDGHYRVSLVVADKECPALDRARRAGIPTEVVAMQPDRDAWNAHLAEVVASASPDLVVSAGFMRILGEAFLSRFEGKTINTHPSLLPAFPGANAVGDAMAYGVKVTGCTVHYVDAGMDTGEIIAQHAVAVQNGETQDALHERIKQAERSQIVNLLRKATPAKNNGKVTF</sequence>
<keyword evidence="9" id="KW-1185">Reference proteome</keyword>
<evidence type="ECO:0000259" key="7">
    <source>
        <dbReference type="Pfam" id="PF00551"/>
    </source>
</evidence>
<dbReference type="STRING" id="156976.AK829_06035"/>
<feature type="site" description="Raises pKa of active site His" evidence="6">
    <location>
        <position position="140"/>
    </location>
</feature>
<comment type="pathway">
    <text evidence="1 6">Purine metabolism; IMP biosynthesis via de novo pathway; N(2)-formyl-N(1)-(5-phospho-D-ribosyl)glycinamide from N(1)-(5-phospho-D-ribosyl)glycinamide (10-formyl THF route): step 1/1.</text>
</comment>
<dbReference type="Gene3D" id="3.40.50.170">
    <property type="entry name" value="Formyl transferase, N-terminal domain"/>
    <property type="match status" value="1"/>
</dbReference>
<dbReference type="PATRIC" id="fig|156976.3.peg.1198"/>
<dbReference type="SUPFAM" id="SSF53328">
    <property type="entry name" value="Formyltransferase"/>
    <property type="match status" value="1"/>
</dbReference>
<dbReference type="GO" id="GO:0004644">
    <property type="term" value="F:phosphoribosylglycinamide formyltransferase activity"/>
    <property type="evidence" value="ECO:0007669"/>
    <property type="project" value="UniProtKB-UniRule"/>
</dbReference>
<reference evidence="8 9" key="1">
    <citation type="submission" date="2015-08" db="EMBL/GenBank/DDBJ databases">
        <authorList>
            <person name="Babu N.S."/>
            <person name="Beckwith C.J."/>
            <person name="Beseler K.G."/>
            <person name="Brison A."/>
            <person name="Carone J.V."/>
            <person name="Caskin T.P."/>
            <person name="Diamond M."/>
            <person name="Durham M.E."/>
            <person name="Foxe J.M."/>
            <person name="Go M."/>
            <person name="Henderson B.A."/>
            <person name="Jones I.B."/>
            <person name="McGettigan J.A."/>
            <person name="Micheletti S.J."/>
            <person name="Nasrallah M.E."/>
            <person name="Ortiz D."/>
            <person name="Piller C.R."/>
            <person name="Privatt S.R."/>
            <person name="Schneider S.L."/>
            <person name="Sharp S."/>
            <person name="Smith T.C."/>
            <person name="Stanton J.D."/>
            <person name="Ullery H.E."/>
            <person name="Wilson R.J."/>
            <person name="Serrano M.G."/>
            <person name="Buck G."/>
            <person name="Lee V."/>
            <person name="Wang Y."/>
            <person name="Carvalho R."/>
            <person name="Voegtly L."/>
            <person name="Shi R."/>
            <person name="Duckworth R."/>
            <person name="Johnson A."/>
            <person name="Loviza R."/>
            <person name="Walstead R."/>
            <person name="Shah Z."/>
            <person name="Kiflezghi M."/>
            <person name="Wade K."/>
            <person name="Ball S.L."/>
            <person name="Bradley K.W."/>
            <person name="Asai D.J."/>
            <person name="Bowman C.A."/>
            <person name="Russell D.A."/>
            <person name="Pope W.H."/>
            <person name="Jacobs-Sera D."/>
            <person name="Hendrix R.W."/>
            <person name="Hatfull G.F."/>
        </authorList>
    </citation>
    <scope>NUCLEOTIDE SEQUENCE [LARGE SCALE GENOMIC DNA]</scope>
    <source>
        <strain evidence="8 9">PUDD_83A45</strain>
    </source>
</reference>
<organism evidence="8 9">
    <name type="scientific">Corynebacterium riegelii</name>
    <dbReference type="NCBI Taxonomy" id="156976"/>
    <lineage>
        <taxon>Bacteria</taxon>
        <taxon>Bacillati</taxon>
        <taxon>Actinomycetota</taxon>
        <taxon>Actinomycetes</taxon>
        <taxon>Mycobacteriales</taxon>
        <taxon>Corynebacteriaceae</taxon>
        <taxon>Corynebacterium</taxon>
    </lineage>
</organism>
<dbReference type="Pfam" id="PF00551">
    <property type="entry name" value="Formyl_trans_N"/>
    <property type="match status" value="1"/>
</dbReference>
<dbReference type="UniPathway" id="UPA00074">
    <property type="reaction ID" value="UER00126"/>
</dbReference>
<evidence type="ECO:0000256" key="4">
    <source>
        <dbReference type="ARBA" id="ARBA00038440"/>
    </source>
</evidence>
<evidence type="ECO:0000256" key="1">
    <source>
        <dbReference type="ARBA" id="ARBA00005054"/>
    </source>
</evidence>
<comment type="function">
    <text evidence="6">Catalyzes the transfer of a formyl group from 10-formyltetrahydrofolate to 5-phospho-ribosyl-glycinamide (GAR), producing 5-phospho-ribosyl-N-formylglycinamide (FGAR) and tetrahydrofolate.</text>
</comment>
<dbReference type="PROSITE" id="PS00373">
    <property type="entry name" value="GART"/>
    <property type="match status" value="1"/>
</dbReference>
<evidence type="ECO:0000256" key="5">
    <source>
        <dbReference type="ARBA" id="ARBA00047664"/>
    </source>
</evidence>
<dbReference type="InterPro" id="IPR002376">
    <property type="entry name" value="Formyl_transf_N"/>
</dbReference>
<dbReference type="InterPro" id="IPR004607">
    <property type="entry name" value="GART"/>
</dbReference>
<gene>
    <name evidence="6" type="primary">purN</name>
    <name evidence="8" type="ORF">AK829_06035</name>
</gene>
<evidence type="ECO:0000256" key="3">
    <source>
        <dbReference type="ARBA" id="ARBA00022755"/>
    </source>
</evidence>
<dbReference type="EC" id="2.1.2.2" evidence="6"/>
<dbReference type="GO" id="GO:0006189">
    <property type="term" value="P:'de novo' IMP biosynthetic process"/>
    <property type="evidence" value="ECO:0007669"/>
    <property type="project" value="UniProtKB-UniRule"/>
</dbReference>
<dbReference type="HAMAP" id="MF_01930">
    <property type="entry name" value="PurN"/>
    <property type="match status" value="1"/>
</dbReference>
<accession>A0A0K1RBJ3</accession>
<dbReference type="InterPro" id="IPR001555">
    <property type="entry name" value="GART_AS"/>
</dbReference>
<protein>
    <recommendedName>
        <fullName evidence="6">Phosphoribosylglycinamide formyltransferase</fullName>
        <ecNumber evidence="6">2.1.2.2</ecNumber>
    </recommendedName>
    <alternativeName>
        <fullName evidence="6">5'-phosphoribosylglycinamide transformylase</fullName>
    </alternativeName>
    <alternativeName>
        <fullName evidence="6">GAR transformylase</fullName>
        <shortName evidence="6">GART</shortName>
    </alternativeName>
</protein>
<dbReference type="GO" id="GO:0005829">
    <property type="term" value="C:cytosol"/>
    <property type="evidence" value="ECO:0007669"/>
    <property type="project" value="TreeGrafter"/>
</dbReference>
<dbReference type="PANTHER" id="PTHR43369">
    <property type="entry name" value="PHOSPHORIBOSYLGLYCINAMIDE FORMYLTRANSFERASE"/>
    <property type="match status" value="1"/>
</dbReference>
<evidence type="ECO:0000313" key="9">
    <source>
        <dbReference type="Proteomes" id="UP000060016"/>
    </source>
</evidence>
<evidence type="ECO:0000256" key="2">
    <source>
        <dbReference type="ARBA" id="ARBA00022679"/>
    </source>
</evidence>
<dbReference type="KEGG" id="crie:AK829_06035"/>
<comment type="similarity">
    <text evidence="4 6">Belongs to the GART family.</text>
</comment>
<feature type="domain" description="Formyl transferase N-terminal" evidence="7">
    <location>
        <begin position="4"/>
        <end position="175"/>
    </location>
</feature>
<feature type="binding site" evidence="6">
    <location>
        <position position="60"/>
    </location>
    <ligand>
        <name>(6R)-10-formyltetrahydrofolate</name>
        <dbReference type="ChEBI" id="CHEBI:195366"/>
    </ligand>
</feature>